<reference evidence="1 2" key="1">
    <citation type="journal article" date="2014" name="Science">
        <title>Plant genetics. Early allopolyploid evolution in the post-Neolithic Brassica napus oilseed genome.</title>
        <authorList>
            <person name="Chalhoub B."/>
            <person name="Denoeud F."/>
            <person name="Liu S."/>
            <person name="Parkin I.A."/>
            <person name="Tang H."/>
            <person name="Wang X."/>
            <person name="Chiquet J."/>
            <person name="Belcram H."/>
            <person name="Tong C."/>
            <person name="Samans B."/>
            <person name="Correa M."/>
            <person name="Da Silva C."/>
            <person name="Just J."/>
            <person name="Falentin C."/>
            <person name="Koh C.S."/>
            <person name="Le Clainche I."/>
            <person name="Bernard M."/>
            <person name="Bento P."/>
            <person name="Noel B."/>
            <person name="Labadie K."/>
            <person name="Alberti A."/>
            <person name="Charles M."/>
            <person name="Arnaud D."/>
            <person name="Guo H."/>
            <person name="Daviaud C."/>
            <person name="Alamery S."/>
            <person name="Jabbari K."/>
            <person name="Zhao M."/>
            <person name="Edger P.P."/>
            <person name="Chelaifa H."/>
            <person name="Tack D."/>
            <person name="Lassalle G."/>
            <person name="Mestiri I."/>
            <person name="Schnel N."/>
            <person name="Le Paslier M.C."/>
            <person name="Fan G."/>
            <person name="Renault V."/>
            <person name="Bayer P.E."/>
            <person name="Golicz A.A."/>
            <person name="Manoli S."/>
            <person name="Lee T.H."/>
            <person name="Thi V.H."/>
            <person name="Chalabi S."/>
            <person name="Hu Q."/>
            <person name="Fan C."/>
            <person name="Tollenaere R."/>
            <person name="Lu Y."/>
            <person name="Battail C."/>
            <person name="Shen J."/>
            <person name="Sidebottom C.H."/>
            <person name="Wang X."/>
            <person name="Canaguier A."/>
            <person name="Chauveau A."/>
            <person name="Berard A."/>
            <person name="Deniot G."/>
            <person name="Guan M."/>
            <person name="Liu Z."/>
            <person name="Sun F."/>
            <person name="Lim Y.P."/>
            <person name="Lyons E."/>
            <person name="Town C.D."/>
            <person name="Bancroft I."/>
            <person name="Wang X."/>
            <person name="Meng J."/>
            <person name="Ma J."/>
            <person name="Pires J.C."/>
            <person name="King G.J."/>
            <person name="Brunel D."/>
            <person name="Delourme R."/>
            <person name="Renard M."/>
            <person name="Aury J.M."/>
            <person name="Adams K.L."/>
            <person name="Batley J."/>
            <person name="Snowdon R.J."/>
            <person name="Tost J."/>
            <person name="Edwards D."/>
            <person name="Zhou Y."/>
            <person name="Hua W."/>
            <person name="Sharpe A.G."/>
            <person name="Paterson A.H."/>
            <person name="Guan C."/>
            <person name="Wincker P."/>
        </authorList>
    </citation>
    <scope>NUCLEOTIDE SEQUENCE [LARGE SCALE GENOMIC DNA]</scope>
    <source>
        <strain evidence="2">cv. Darmor-bzh</strain>
    </source>
</reference>
<accession>A0A078G5W2</accession>
<dbReference type="AlphaFoldDB" id="A0A078G5W2"/>
<name>A0A078G5W2_BRANA</name>
<dbReference type="Proteomes" id="UP000028999">
    <property type="component" value="Unassembled WGS sequence"/>
</dbReference>
<evidence type="ECO:0000313" key="1">
    <source>
        <dbReference type="EMBL" id="CDY20023.1"/>
    </source>
</evidence>
<organism evidence="1 2">
    <name type="scientific">Brassica napus</name>
    <name type="common">Rape</name>
    <dbReference type="NCBI Taxonomy" id="3708"/>
    <lineage>
        <taxon>Eukaryota</taxon>
        <taxon>Viridiplantae</taxon>
        <taxon>Streptophyta</taxon>
        <taxon>Embryophyta</taxon>
        <taxon>Tracheophyta</taxon>
        <taxon>Spermatophyta</taxon>
        <taxon>Magnoliopsida</taxon>
        <taxon>eudicotyledons</taxon>
        <taxon>Gunneridae</taxon>
        <taxon>Pentapetalae</taxon>
        <taxon>rosids</taxon>
        <taxon>malvids</taxon>
        <taxon>Brassicales</taxon>
        <taxon>Brassicaceae</taxon>
        <taxon>Brassiceae</taxon>
        <taxon>Brassica</taxon>
    </lineage>
</organism>
<dbReference type="Gramene" id="CDY20023">
    <property type="protein sequence ID" value="CDY20023"/>
    <property type="gene ID" value="GSBRNA2T00009858001"/>
</dbReference>
<keyword evidence="2" id="KW-1185">Reference proteome</keyword>
<protein>
    <submittedName>
        <fullName evidence="1">BnaA09g02280D protein</fullName>
    </submittedName>
</protein>
<sequence>MYGGGASENVSESEIIEAAKAANAHDFITSIIQRL</sequence>
<gene>
    <name evidence="1" type="primary">BnaA09g02280D</name>
    <name evidence="1" type="ORF">GSBRNA2T00009858001</name>
</gene>
<proteinExistence type="predicted"/>
<evidence type="ECO:0000313" key="2">
    <source>
        <dbReference type="Proteomes" id="UP000028999"/>
    </source>
</evidence>
<dbReference type="PaxDb" id="3708-A0A078G5W2"/>
<dbReference type="EMBL" id="LK032102">
    <property type="protein sequence ID" value="CDY20023.1"/>
    <property type="molecule type" value="Genomic_DNA"/>
</dbReference>